<dbReference type="EMBL" id="JAINDJ010000002">
    <property type="protein sequence ID" value="KAG9457655.1"/>
    <property type="molecule type" value="Genomic_DNA"/>
</dbReference>
<evidence type="ECO:0000313" key="3">
    <source>
        <dbReference type="Proteomes" id="UP000825729"/>
    </source>
</evidence>
<protein>
    <recommendedName>
        <fullName evidence="1">NADP-dependent oxidoreductase domain-containing protein</fullName>
    </recommendedName>
</protein>
<dbReference type="InterPro" id="IPR023210">
    <property type="entry name" value="NADP_OxRdtase_dom"/>
</dbReference>
<dbReference type="Proteomes" id="UP000825729">
    <property type="component" value="Unassembled WGS sequence"/>
</dbReference>
<dbReference type="PANTHER" id="PTHR11732">
    <property type="entry name" value="ALDO/KETO REDUCTASE"/>
    <property type="match status" value="1"/>
</dbReference>
<name>A0AAV7F919_ARIFI</name>
<dbReference type="InterPro" id="IPR018170">
    <property type="entry name" value="Aldo/ket_reductase_CS"/>
</dbReference>
<dbReference type="GO" id="GO:0016491">
    <property type="term" value="F:oxidoreductase activity"/>
    <property type="evidence" value="ECO:0007669"/>
    <property type="project" value="InterPro"/>
</dbReference>
<dbReference type="InterPro" id="IPR036812">
    <property type="entry name" value="NAD(P)_OxRdtase_dom_sf"/>
</dbReference>
<dbReference type="Pfam" id="PF00248">
    <property type="entry name" value="Aldo_ket_red"/>
    <property type="match status" value="1"/>
</dbReference>
<comment type="caution">
    <text evidence="2">The sequence shown here is derived from an EMBL/GenBank/DDBJ whole genome shotgun (WGS) entry which is preliminary data.</text>
</comment>
<sequence>MMVMDVKSVWEAMEECFKLGLAKSIGVSNFTCMKLEELLATARIPPAVNQVEMNTGWQQKKLVEFCKEKGILVSAWSPLGANGARWGSLNVVGSPVLKEIAEARGKSVAQVALRWLHEQGVSVIVKSFNKKRMEENLQIWDWELTEEELKKIEESPQSRGYSGKFFVSPLGPFKTTQELWDGEV</sequence>
<gene>
    <name evidence="2" type="ORF">H6P81_002163</name>
</gene>
<feature type="domain" description="NADP-dependent oxidoreductase" evidence="1">
    <location>
        <begin position="7"/>
        <end position="154"/>
    </location>
</feature>
<keyword evidence="3" id="KW-1185">Reference proteome</keyword>
<dbReference type="AlphaFoldDB" id="A0AAV7F919"/>
<dbReference type="PROSITE" id="PS00063">
    <property type="entry name" value="ALDOKETO_REDUCTASE_3"/>
    <property type="match status" value="1"/>
</dbReference>
<dbReference type="PROSITE" id="PS00062">
    <property type="entry name" value="ALDOKETO_REDUCTASE_2"/>
    <property type="match status" value="1"/>
</dbReference>
<dbReference type="Gene3D" id="3.20.20.100">
    <property type="entry name" value="NADP-dependent oxidoreductase domain"/>
    <property type="match status" value="1"/>
</dbReference>
<reference evidence="2 3" key="1">
    <citation type="submission" date="2021-07" db="EMBL/GenBank/DDBJ databases">
        <title>The Aristolochia fimbriata genome: insights into angiosperm evolution, floral development and chemical biosynthesis.</title>
        <authorList>
            <person name="Jiao Y."/>
        </authorList>
    </citation>
    <scope>NUCLEOTIDE SEQUENCE [LARGE SCALE GENOMIC DNA]</scope>
    <source>
        <strain evidence="2">IBCAS-2021</strain>
        <tissue evidence="2">Leaf</tissue>
    </source>
</reference>
<dbReference type="SUPFAM" id="SSF51430">
    <property type="entry name" value="NAD(P)-linked oxidoreductase"/>
    <property type="match status" value="1"/>
</dbReference>
<dbReference type="InterPro" id="IPR020471">
    <property type="entry name" value="AKR"/>
</dbReference>
<evidence type="ECO:0000259" key="1">
    <source>
        <dbReference type="Pfam" id="PF00248"/>
    </source>
</evidence>
<accession>A0AAV7F919</accession>
<dbReference type="PRINTS" id="PR00069">
    <property type="entry name" value="ALDKETRDTASE"/>
</dbReference>
<proteinExistence type="predicted"/>
<organism evidence="2 3">
    <name type="scientific">Aristolochia fimbriata</name>
    <name type="common">White veined hardy Dutchman's pipe vine</name>
    <dbReference type="NCBI Taxonomy" id="158543"/>
    <lineage>
        <taxon>Eukaryota</taxon>
        <taxon>Viridiplantae</taxon>
        <taxon>Streptophyta</taxon>
        <taxon>Embryophyta</taxon>
        <taxon>Tracheophyta</taxon>
        <taxon>Spermatophyta</taxon>
        <taxon>Magnoliopsida</taxon>
        <taxon>Magnoliidae</taxon>
        <taxon>Piperales</taxon>
        <taxon>Aristolochiaceae</taxon>
        <taxon>Aristolochia</taxon>
    </lineage>
</organism>
<evidence type="ECO:0000313" key="2">
    <source>
        <dbReference type="EMBL" id="KAG9457655.1"/>
    </source>
</evidence>